<name>A0A2I0AC41_9ASPA</name>
<organism evidence="6 7">
    <name type="scientific">Apostasia shenzhenica</name>
    <dbReference type="NCBI Taxonomy" id="1088818"/>
    <lineage>
        <taxon>Eukaryota</taxon>
        <taxon>Viridiplantae</taxon>
        <taxon>Streptophyta</taxon>
        <taxon>Embryophyta</taxon>
        <taxon>Tracheophyta</taxon>
        <taxon>Spermatophyta</taxon>
        <taxon>Magnoliopsida</taxon>
        <taxon>Liliopsida</taxon>
        <taxon>Asparagales</taxon>
        <taxon>Orchidaceae</taxon>
        <taxon>Apostasioideae</taxon>
        <taxon>Apostasia</taxon>
    </lineage>
</organism>
<keyword evidence="4 5" id="KW-0732">Signal</keyword>
<keyword evidence="3" id="KW-0964">Secreted</keyword>
<dbReference type="AlphaFoldDB" id="A0A2I0AC41"/>
<gene>
    <name evidence="6" type="ORF">AXF42_Ash019008</name>
</gene>
<dbReference type="EMBL" id="KZ452000">
    <property type="protein sequence ID" value="PKA53100.1"/>
    <property type="molecule type" value="Genomic_DNA"/>
</dbReference>
<protein>
    <submittedName>
        <fullName evidence="6">Ripening-related protein 2</fullName>
    </submittedName>
</protein>
<dbReference type="InterPro" id="IPR039271">
    <property type="entry name" value="Kiwellin-like"/>
</dbReference>
<evidence type="ECO:0000256" key="4">
    <source>
        <dbReference type="ARBA" id="ARBA00022729"/>
    </source>
</evidence>
<feature type="signal peptide" evidence="5">
    <location>
        <begin position="1"/>
        <end position="19"/>
    </location>
</feature>
<dbReference type="InterPro" id="IPR036908">
    <property type="entry name" value="RlpA-like_sf"/>
</dbReference>
<dbReference type="SUPFAM" id="SSF50685">
    <property type="entry name" value="Barwin-like endoglucanases"/>
    <property type="match status" value="1"/>
</dbReference>
<dbReference type="PANTHER" id="PTHR33191:SF58">
    <property type="entry name" value="RIPENING-RELATED PROTEIN 1"/>
    <property type="match status" value="1"/>
</dbReference>
<dbReference type="OrthoDB" id="406505at2759"/>
<evidence type="ECO:0000256" key="5">
    <source>
        <dbReference type="SAM" id="SignalP"/>
    </source>
</evidence>
<accession>A0A2I0AC41</accession>
<evidence type="ECO:0000313" key="6">
    <source>
        <dbReference type="EMBL" id="PKA53100.1"/>
    </source>
</evidence>
<comment type="subcellular location">
    <subcellularLocation>
        <location evidence="1">Secreted</location>
    </subcellularLocation>
</comment>
<evidence type="ECO:0000256" key="2">
    <source>
        <dbReference type="ARBA" id="ARBA00005592"/>
    </source>
</evidence>
<dbReference type="PANTHER" id="PTHR33191">
    <property type="entry name" value="RIPENING-RELATED PROTEIN 2-RELATED"/>
    <property type="match status" value="1"/>
</dbReference>
<evidence type="ECO:0000313" key="7">
    <source>
        <dbReference type="Proteomes" id="UP000236161"/>
    </source>
</evidence>
<sequence>MVLRLSILLLLFIFNLSSAARFSPLLGQCSPAGYLRCESGPCNTEHESSCCQPGQMYPQYSCSPDISGDGTQATLTINSFAEGGDGGGPSKCDNNYHSDDEMVVALSTGWYDYGSRCLKKIRISANGISVLAKVVDECDSMNGCNSGHDFQPPCANDIVDASPAVWEALEMNGDDVGSYTITWSDV</sequence>
<proteinExistence type="inferred from homology"/>
<evidence type="ECO:0000256" key="1">
    <source>
        <dbReference type="ARBA" id="ARBA00004613"/>
    </source>
</evidence>
<dbReference type="Gene3D" id="2.40.40.10">
    <property type="entry name" value="RlpA-like domain"/>
    <property type="match status" value="1"/>
</dbReference>
<dbReference type="Pfam" id="PF24300">
    <property type="entry name" value="KWL1"/>
    <property type="match status" value="1"/>
</dbReference>
<keyword evidence="7" id="KW-1185">Reference proteome</keyword>
<reference evidence="6 7" key="1">
    <citation type="journal article" date="2017" name="Nature">
        <title>The Apostasia genome and the evolution of orchids.</title>
        <authorList>
            <person name="Zhang G.Q."/>
            <person name="Liu K.W."/>
            <person name="Li Z."/>
            <person name="Lohaus R."/>
            <person name="Hsiao Y.Y."/>
            <person name="Niu S.C."/>
            <person name="Wang J.Y."/>
            <person name="Lin Y.C."/>
            <person name="Xu Q."/>
            <person name="Chen L.J."/>
            <person name="Yoshida K."/>
            <person name="Fujiwara S."/>
            <person name="Wang Z.W."/>
            <person name="Zhang Y.Q."/>
            <person name="Mitsuda N."/>
            <person name="Wang M."/>
            <person name="Liu G.H."/>
            <person name="Pecoraro L."/>
            <person name="Huang H.X."/>
            <person name="Xiao X.J."/>
            <person name="Lin M."/>
            <person name="Wu X.Y."/>
            <person name="Wu W.L."/>
            <person name="Chen Y.Y."/>
            <person name="Chang S.B."/>
            <person name="Sakamoto S."/>
            <person name="Ohme-Takagi M."/>
            <person name="Yagi M."/>
            <person name="Zeng S.J."/>
            <person name="Shen C.Y."/>
            <person name="Yeh C.M."/>
            <person name="Luo Y.B."/>
            <person name="Tsai W.C."/>
            <person name="Van de Peer Y."/>
            <person name="Liu Z.J."/>
        </authorList>
    </citation>
    <scope>NUCLEOTIDE SEQUENCE [LARGE SCALE GENOMIC DNA]</scope>
    <source>
        <strain evidence="7">cv. Shenzhen</strain>
        <tissue evidence="6">Stem</tissue>
    </source>
</reference>
<feature type="chain" id="PRO_5014170729" evidence="5">
    <location>
        <begin position="20"/>
        <end position="186"/>
    </location>
</feature>
<dbReference type="CDD" id="cd22270">
    <property type="entry name" value="DPBB_kiwellin-like"/>
    <property type="match status" value="1"/>
</dbReference>
<comment type="similarity">
    <text evidence="2">Belongs to the kiwellin family.</text>
</comment>
<dbReference type="GO" id="GO:0005576">
    <property type="term" value="C:extracellular region"/>
    <property type="evidence" value="ECO:0007669"/>
    <property type="project" value="UniProtKB-SubCell"/>
</dbReference>
<dbReference type="STRING" id="1088818.A0A2I0AC41"/>
<dbReference type="Proteomes" id="UP000236161">
    <property type="component" value="Unassembled WGS sequence"/>
</dbReference>
<evidence type="ECO:0000256" key="3">
    <source>
        <dbReference type="ARBA" id="ARBA00022525"/>
    </source>
</evidence>